<evidence type="ECO:0000313" key="1">
    <source>
        <dbReference type="EMBL" id="TNN66324.1"/>
    </source>
</evidence>
<comment type="caution">
    <text evidence="1">The sequence shown here is derived from an EMBL/GenBank/DDBJ whole genome shotgun (WGS) entry which is preliminary data.</text>
</comment>
<proteinExistence type="predicted"/>
<keyword evidence="2" id="KW-1185">Reference proteome</keyword>
<dbReference type="Proteomes" id="UP000314294">
    <property type="component" value="Unassembled WGS sequence"/>
</dbReference>
<protein>
    <submittedName>
        <fullName evidence="1">Uncharacterized protein</fullName>
    </submittedName>
</protein>
<reference evidence="1 2" key="1">
    <citation type="submission" date="2019-03" db="EMBL/GenBank/DDBJ databases">
        <title>First draft genome of Liparis tanakae, snailfish: a comprehensive survey of snailfish specific genes.</title>
        <authorList>
            <person name="Kim W."/>
            <person name="Song I."/>
            <person name="Jeong J.-H."/>
            <person name="Kim D."/>
            <person name="Kim S."/>
            <person name="Ryu S."/>
            <person name="Song J.Y."/>
            <person name="Lee S.K."/>
        </authorList>
    </citation>
    <scope>NUCLEOTIDE SEQUENCE [LARGE SCALE GENOMIC DNA]</scope>
    <source>
        <tissue evidence="1">Muscle</tissue>
    </source>
</reference>
<name>A0A4Z2HMZ6_9TELE</name>
<organism evidence="1 2">
    <name type="scientific">Liparis tanakae</name>
    <name type="common">Tanaka's snailfish</name>
    <dbReference type="NCBI Taxonomy" id="230148"/>
    <lineage>
        <taxon>Eukaryota</taxon>
        <taxon>Metazoa</taxon>
        <taxon>Chordata</taxon>
        <taxon>Craniata</taxon>
        <taxon>Vertebrata</taxon>
        <taxon>Euteleostomi</taxon>
        <taxon>Actinopterygii</taxon>
        <taxon>Neopterygii</taxon>
        <taxon>Teleostei</taxon>
        <taxon>Neoteleostei</taxon>
        <taxon>Acanthomorphata</taxon>
        <taxon>Eupercaria</taxon>
        <taxon>Perciformes</taxon>
        <taxon>Cottioidei</taxon>
        <taxon>Cottales</taxon>
        <taxon>Liparidae</taxon>
        <taxon>Liparis</taxon>
    </lineage>
</organism>
<sequence length="78" mass="8374">MVSPVEGQTRLYPHPIVTSKTLSLLHPSGSHKIEEALTAEDIYPLVVRGDSPCSPLGDPSELTPGHNAAYINISYDCS</sequence>
<accession>A0A4Z2HMZ6</accession>
<dbReference type="EMBL" id="SRLO01000221">
    <property type="protein sequence ID" value="TNN66324.1"/>
    <property type="molecule type" value="Genomic_DNA"/>
</dbReference>
<gene>
    <name evidence="1" type="ORF">EYF80_023460</name>
</gene>
<dbReference type="AlphaFoldDB" id="A0A4Z2HMZ6"/>
<evidence type="ECO:0000313" key="2">
    <source>
        <dbReference type="Proteomes" id="UP000314294"/>
    </source>
</evidence>